<gene>
    <name evidence="1" type="ORF">EAS64_29080</name>
</gene>
<dbReference type="EMBL" id="RPFW01000006">
    <property type="protein sequence ID" value="TVZ01551.1"/>
    <property type="molecule type" value="Genomic_DNA"/>
</dbReference>
<dbReference type="OrthoDB" id="3296590at2"/>
<comment type="caution">
    <text evidence="1">The sequence shown here is derived from an EMBL/GenBank/DDBJ whole genome shotgun (WGS) entry which is preliminary data.</text>
</comment>
<evidence type="ECO:0000313" key="1">
    <source>
        <dbReference type="EMBL" id="TVZ01551.1"/>
    </source>
</evidence>
<dbReference type="Proteomes" id="UP000460272">
    <property type="component" value="Unassembled WGS sequence"/>
</dbReference>
<organism evidence="1 2">
    <name type="scientific">Trebonia kvetii</name>
    <dbReference type="NCBI Taxonomy" id="2480626"/>
    <lineage>
        <taxon>Bacteria</taxon>
        <taxon>Bacillati</taxon>
        <taxon>Actinomycetota</taxon>
        <taxon>Actinomycetes</taxon>
        <taxon>Streptosporangiales</taxon>
        <taxon>Treboniaceae</taxon>
        <taxon>Trebonia</taxon>
    </lineage>
</organism>
<keyword evidence="2" id="KW-1185">Reference proteome</keyword>
<name>A0A6P2BT56_9ACTN</name>
<reference evidence="1 2" key="1">
    <citation type="submission" date="2018-11" db="EMBL/GenBank/DDBJ databases">
        <title>Trebonia kvetii gen.nov., sp.nov., a novel acidophilic actinobacterium, and proposal of the new actinobacterial family Treboniaceae fam. nov.</title>
        <authorList>
            <person name="Rapoport D."/>
            <person name="Sagova-Mareckova M."/>
            <person name="Sedlacek I."/>
            <person name="Provaznik J."/>
            <person name="Kralova S."/>
            <person name="Pavlinic D."/>
            <person name="Benes V."/>
            <person name="Kopecky J."/>
        </authorList>
    </citation>
    <scope>NUCLEOTIDE SEQUENCE [LARGE SCALE GENOMIC DNA]</scope>
    <source>
        <strain evidence="1 2">15Tr583</strain>
    </source>
</reference>
<dbReference type="RefSeq" id="WP_145858246.1">
    <property type="nucleotide sequence ID" value="NZ_RPFW01000006.1"/>
</dbReference>
<evidence type="ECO:0000313" key="2">
    <source>
        <dbReference type="Proteomes" id="UP000460272"/>
    </source>
</evidence>
<evidence type="ECO:0008006" key="3">
    <source>
        <dbReference type="Google" id="ProtNLM"/>
    </source>
</evidence>
<accession>A0A6P2BT56</accession>
<sequence>MNRDTAVAFCDALDLPITAPGTSVKEEIDVTAGTDSHPDDPHVTAPGRVRQVTLPPAARALSTLSQVDCEDAFVVETGPALDRTGEQWARAILEGAPLRTRNALARGWSALGLRLGSTQPDRSVLGWEARRSTPDAALLGASGRLGLSGELLFERQQHTLLFATFVQLDNPIARALWAGIAPRHQQVVRDLLAQASSPERPPRQP</sequence>
<proteinExistence type="predicted"/>
<dbReference type="AlphaFoldDB" id="A0A6P2BT56"/>
<protein>
    <recommendedName>
        <fullName evidence="3">DUF2867 domain-containing protein</fullName>
    </recommendedName>
</protein>